<dbReference type="EMBL" id="CM044708">
    <property type="protein sequence ID" value="KAI5649169.1"/>
    <property type="molecule type" value="Genomic_DNA"/>
</dbReference>
<accession>A0ACB9ZPZ7</accession>
<evidence type="ECO:0000313" key="2">
    <source>
        <dbReference type="Proteomes" id="UP001060085"/>
    </source>
</evidence>
<reference evidence="2" key="1">
    <citation type="journal article" date="2023" name="Nat. Plants">
        <title>Single-cell RNA sequencing provides a high-resolution roadmap for understanding the multicellular compartmentation of specialized metabolism.</title>
        <authorList>
            <person name="Sun S."/>
            <person name="Shen X."/>
            <person name="Li Y."/>
            <person name="Li Y."/>
            <person name="Wang S."/>
            <person name="Li R."/>
            <person name="Zhang H."/>
            <person name="Shen G."/>
            <person name="Guo B."/>
            <person name="Wei J."/>
            <person name="Xu J."/>
            <person name="St-Pierre B."/>
            <person name="Chen S."/>
            <person name="Sun C."/>
        </authorList>
    </citation>
    <scope>NUCLEOTIDE SEQUENCE [LARGE SCALE GENOMIC DNA]</scope>
</reference>
<proteinExistence type="predicted"/>
<name>A0ACB9ZPZ7_CATRO</name>
<protein>
    <submittedName>
        <fullName evidence="1">Uncharacterized protein</fullName>
    </submittedName>
</protein>
<dbReference type="Proteomes" id="UP001060085">
    <property type="component" value="Linkage Group LG08"/>
</dbReference>
<sequence length="329" mass="37524">MESGSKPSIGEGLPYAAIDWPNPGDIWRWKVGIRIKSTGIYWDRFLIAPVSLQETPTRKLWFGSKKSVHDFIHSRFPNANVDAFFASFSWDIPAKVTSEEKVSNRKFEFPRPPPSAEYFDNYVDSLDEILNTPFPGDQASSKREEIIKAREKLSFLLAMDLPTFFSSYKFDELADCASGLQNDSSLSAKELSMINLIQEIRLMRKTFLEAKEVSNEADNFFADLESKIASATSLKFSKMKNHLHCRFDNKIDALQSFHLSLTQAVHEKKMKIVQFTSTQKKVRDLLLKIVQDVLVANSMKAELVLKRKKSTEEEAEILAKFAPLEGFSF</sequence>
<keyword evidence="2" id="KW-1185">Reference proteome</keyword>
<comment type="caution">
    <text evidence="1">The sequence shown here is derived from an EMBL/GenBank/DDBJ whole genome shotgun (WGS) entry which is preliminary data.</text>
</comment>
<organism evidence="1 2">
    <name type="scientific">Catharanthus roseus</name>
    <name type="common">Madagascar periwinkle</name>
    <name type="synonym">Vinca rosea</name>
    <dbReference type="NCBI Taxonomy" id="4058"/>
    <lineage>
        <taxon>Eukaryota</taxon>
        <taxon>Viridiplantae</taxon>
        <taxon>Streptophyta</taxon>
        <taxon>Embryophyta</taxon>
        <taxon>Tracheophyta</taxon>
        <taxon>Spermatophyta</taxon>
        <taxon>Magnoliopsida</taxon>
        <taxon>eudicotyledons</taxon>
        <taxon>Gunneridae</taxon>
        <taxon>Pentapetalae</taxon>
        <taxon>asterids</taxon>
        <taxon>lamiids</taxon>
        <taxon>Gentianales</taxon>
        <taxon>Apocynaceae</taxon>
        <taxon>Rauvolfioideae</taxon>
        <taxon>Vinceae</taxon>
        <taxon>Catharanthinae</taxon>
        <taxon>Catharanthus</taxon>
    </lineage>
</organism>
<gene>
    <name evidence="1" type="ORF">M9H77_35174</name>
</gene>
<evidence type="ECO:0000313" key="1">
    <source>
        <dbReference type="EMBL" id="KAI5649169.1"/>
    </source>
</evidence>